<accession>A0A511V733</accession>
<evidence type="ECO:0000256" key="1">
    <source>
        <dbReference type="SAM" id="Phobius"/>
    </source>
</evidence>
<evidence type="ECO:0000313" key="2">
    <source>
        <dbReference type="EMBL" id="GEN33941.1"/>
    </source>
</evidence>
<protein>
    <submittedName>
        <fullName evidence="2">Uncharacterized protein</fullName>
    </submittedName>
</protein>
<sequence length="70" mass="8299">MVSTSNVIYLRQYKTRKKFNYLKKILFSKDTLFILFAALLIIGAGILSFYASLYFPLLTDDYMQHYNFLI</sequence>
<comment type="caution">
    <text evidence="2">The sequence shown here is derived from an EMBL/GenBank/DDBJ whole genome shotgun (WGS) entry which is preliminary data.</text>
</comment>
<reference evidence="2 3" key="1">
    <citation type="submission" date="2019-07" db="EMBL/GenBank/DDBJ databases">
        <title>Whole genome shotgun sequence of Aneurinibacillus danicus NBRC 102444.</title>
        <authorList>
            <person name="Hosoyama A."/>
            <person name="Uohara A."/>
            <person name="Ohji S."/>
            <person name="Ichikawa N."/>
        </authorList>
    </citation>
    <scope>NUCLEOTIDE SEQUENCE [LARGE SCALE GENOMIC DNA]</scope>
    <source>
        <strain evidence="2 3">NBRC 102444</strain>
    </source>
</reference>
<keyword evidence="1" id="KW-0812">Transmembrane</keyword>
<keyword evidence="1" id="KW-0472">Membrane</keyword>
<name>A0A511V733_9BACL</name>
<keyword evidence="1" id="KW-1133">Transmembrane helix</keyword>
<dbReference type="EMBL" id="BJXX01000057">
    <property type="protein sequence ID" value="GEN33941.1"/>
    <property type="molecule type" value="Genomic_DNA"/>
</dbReference>
<evidence type="ECO:0000313" key="3">
    <source>
        <dbReference type="Proteomes" id="UP000321157"/>
    </source>
</evidence>
<gene>
    <name evidence="2" type="ORF">ADA01nite_14010</name>
</gene>
<organism evidence="2 3">
    <name type="scientific">Aneurinibacillus danicus</name>
    <dbReference type="NCBI Taxonomy" id="267746"/>
    <lineage>
        <taxon>Bacteria</taxon>
        <taxon>Bacillati</taxon>
        <taxon>Bacillota</taxon>
        <taxon>Bacilli</taxon>
        <taxon>Bacillales</taxon>
        <taxon>Paenibacillaceae</taxon>
        <taxon>Aneurinibacillus group</taxon>
        <taxon>Aneurinibacillus</taxon>
    </lineage>
</organism>
<proteinExistence type="predicted"/>
<dbReference type="Proteomes" id="UP000321157">
    <property type="component" value="Unassembled WGS sequence"/>
</dbReference>
<dbReference type="AlphaFoldDB" id="A0A511V733"/>
<keyword evidence="3" id="KW-1185">Reference proteome</keyword>
<feature type="transmembrane region" description="Helical" evidence="1">
    <location>
        <begin position="32"/>
        <end position="55"/>
    </location>
</feature>